<keyword evidence="1" id="KW-0175">Coiled coil</keyword>
<dbReference type="AlphaFoldDB" id="A0A9N7UAG0"/>
<dbReference type="Proteomes" id="UP001153269">
    <property type="component" value="Unassembled WGS sequence"/>
</dbReference>
<keyword evidence="3" id="KW-1185">Reference proteome</keyword>
<name>A0A9N7UAG0_PLEPL</name>
<comment type="caution">
    <text evidence="2">The sequence shown here is derived from an EMBL/GenBank/DDBJ whole genome shotgun (WGS) entry which is preliminary data.</text>
</comment>
<proteinExistence type="predicted"/>
<dbReference type="Gene3D" id="6.10.250.2700">
    <property type="match status" value="1"/>
</dbReference>
<sequence length="130" mass="14700">MAFASATTHPGPPSPTQQLEESALFKLLKGEMVTSRQLLGDTIKQEMVIFRAEMKQDLEALRQNTKAEIASLKMEFRVEMASLRSAPTEKVALNSHDSSITSMESVMSELKREFEKLKDRNDDLENRGRI</sequence>
<evidence type="ECO:0000313" key="3">
    <source>
        <dbReference type="Proteomes" id="UP001153269"/>
    </source>
</evidence>
<feature type="coiled-coil region" evidence="1">
    <location>
        <begin position="100"/>
        <end position="127"/>
    </location>
</feature>
<dbReference type="EMBL" id="CADEAL010001015">
    <property type="protein sequence ID" value="CAB1428048.1"/>
    <property type="molecule type" value="Genomic_DNA"/>
</dbReference>
<evidence type="ECO:0000313" key="2">
    <source>
        <dbReference type="EMBL" id="CAB1428048.1"/>
    </source>
</evidence>
<evidence type="ECO:0000256" key="1">
    <source>
        <dbReference type="SAM" id="Coils"/>
    </source>
</evidence>
<reference evidence="2" key="1">
    <citation type="submission" date="2020-03" db="EMBL/GenBank/DDBJ databases">
        <authorList>
            <person name="Weist P."/>
        </authorList>
    </citation>
    <scope>NUCLEOTIDE SEQUENCE</scope>
</reference>
<accession>A0A9N7UAG0</accession>
<gene>
    <name evidence="2" type="ORF">PLEPLA_LOCUS16002</name>
</gene>
<protein>
    <submittedName>
        <fullName evidence="2">Uncharacterized protein</fullName>
    </submittedName>
</protein>
<organism evidence="2 3">
    <name type="scientific">Pleuronectes platessa</name>
    <name type="common">European plaice</name>
    <dbReference type="NCBI Taxonomy" id="8262"/>
    <lineage>
        <taxon>Eukaryota</taxon>
        <taxon>Metazoa</taxon>
        <taxon>Chordata</taxon>
        <taxon>Craniata</taxon>
        <taxon>Vertebrata</taxon>
        <taxon>Euteleostomi</taxon>
        <taxon>Actinopterygii</taxon>
        <taxon>Neopterygii</taxon>
        <taxon>Teleostei</taxon>
        <taxon>Neoteleostei</taxon>
        <taxon>Acanthomorphata</taxon>
        <taxon>Carangaria</taxon>
        <taxon>Pleuronectiformes</taxon>
        <taxon>Pleuronectoidei</taxon>
        <taxon>Pleuronectidae</taxon>
        <taxon>Pleuronectes</taxon>
    </lineage>
</organism>